<dbReference type="PANTHER" id="PTHR43235">
    <property type="entry name" value="GLUTAMINE AMIDOTRANSFERASE PB2B2.05-RELATED"/>
    <property type="match status" value="1"/>
</dbReference>
<dbReference type="Proteomes" id="UP000324143">
    <property type="component" value="Unassembled WGS sequence"/>
</dbReference>
<proteinExistence type="predicted"/>
<dbReference type="SUPFAM" id="SSF52317">
    <property type="entry name" value="Class I glutamine amidotransferase-like"/>
    <property type="match status" value="1"/>
</dbReference>
<dbReference type="AlphaFoldDB" id="A0A5D0MIV8"/>
<sequence length="242" mass="27962">MTKPVIGITSSLLIEKNYKFPGYKRIYINKDYLDSIILSEGIPLIIPVTSTKEMLENYISQIDGLLLSGGVDIDPARYGENPYPELGEINPDKDNLDFTILNLALEKDIPVLGICRGMQVLNIYYEGTLYQDVSQNKEYILQHYQNEPDPSLLGHFVNVEENSKLFEIVKNKKFRVNSYHHQFIKYHSKKMRISAKSDDNAIEAIETDDDKFIIGVQWHPERIYHQSPESKVLFDNFVKKSK</sequence>
<keyword evidence="2" id="KW-1185">Reference proteome</keyword>
<evidence type="ECO:0000313" key="2">
    <source>
        <dbReference type="Proteomes" id="UP000324143"/>
    </source>
</evidence>
<dbReference type="FunFam" id="3.40.50.880:FF:000030">
    <property type="entry name" value="Gamma-glutamyl-gamma-aminobutyrate hydrolase PuuD"/>
    <property type="match status" value="1"/>
</dbReference>
<dbReference type="InterPro" id="IPR011697">
    <property type="entry name" value="Peptidase_C26"/>
</dbReference>
<dbReference type="Pfam" id="PF07722">
    <property type="entry name" value="Peptidase_C26"/>
    <property type="match status" value="1"/>
</dbReference>
<organism evidence="1 2">
    <name type="scientific">Candidatus Mcinerneyibacterium aminivorans</name>
    <dbReference type="NCBI Taxonomy" id="2703815"/>
    <lineage>
        <taxon>Bacteria</taxon>
        <taxon>Candidatus Macinerneyibacteriota</taxon>
        <taxon>Candidatus Mcinerneyibacteria</taxon>
        <taxon>Candidatus Mcinerneyibacteriales</taxon>
        <taxon>Candidatus Mcinerneyibacteriaceae</taxon>
        <taxon>Candidatus Mcinerneyibacterium</taxon>
    </lineage>
</organism>
<dbReference type="GO" id="GO:0016811">
    <property type="term" value="F:hydrolase activity, acting on carbon-nitrogen (but not peptide) bonds, in linear amides"/>
    <property type="evidence" value="ECO:0007669"/>
    <property type="project" value="InterPro"/>
</dbReference>
<name>A0A5D0MIV8_9BACT</name>
<dbReference type="InterPro" id="IPR029062">
    <property type="entry name" value="Class_I_gatase-like"/>
</dbReference>
<evidence type="ECO:0000313" key="1">
    <source>
        <dbReference type="EMBL" id="TYB31553.1"/>
    </source>
</evidence>
<dbReference type="Gene3D" id="3.40.50.880">
    <property type="match status" value="1"/>
</dbReference>
<accession>A0A5D0MIV8</accession>
<comment type="caution">
    <text evidence="1">The sequence shown here is derived from an EMBL/GenBank/DDBJ whole genome shotgun (WGS) entry which is preliminary data.</text>
</comment>
<dbReference type="CDD" id="cd01745">
    <property type="entry name" value="GATase1_2"/>
    <property type="match status" value="1"/>
</dbReference>
<dbReference type="PROSITE" id="PS51273">
    <property type="entry name" value="GATASE_TYPE_1"/>
    <property type="match status" value="1"/>
</dbReference>
<dbReference type="PANTHER" id="PTHR43235:SF1">
    <property type="entry name" value="GLUTAMINE AMIDOTRANSFERASE PB2B2.05-RELATED"/>
    <property type="match status" value="1"/>
</dbReference>
<reference evidence="1" key="1">
    <citation type="submission" date="2019-08" db="EMBL/GenBank/DDBJ databases">
        <title>Genomic characterization of a novel candidate phylum (ARYD3) from a high temperature, high salinity tertiary oil reservoir in north central Oklahoma, USA.</title>
        <authorList>
            <person name="Youssef N.H."/>
            <person name="Yadav A."/>
            <person name="Elshahed M.S."/>
        </authorList>
    </citation>
    <scope>NUCLEOTIDE SEQUENCE [LARGE SCALE GENOMIC DNA]</scope>
    <source>
        <strain evidence="1">ARYD3</strain>
    </source>
</reference>
<dbReference type="InterPro" id="IPR044668">
    <property type="entry name" value="PuuD-like"/>
</dbReference>
<keyword evidence="1" id="KW-0378">Hydrolase</keyword>
<dbReference type="EMBL" id="VSIX01000032">
    <property type="protein sequence ID" value="TYB31553.1"/>
    <property type="molecule type" value="Genomic_DNA"/>
</dbReference>
<dbReference type="GO" id="GO:0005829">
    <property type="term" value="C:cytosol"/>
    <property type="evidence" value="ECO:0007669"/>
    <property type="project" value="TreeGrafter"/>
</dbReference>
<protein>
    <submittedName>
        <fullName evidence="1">Gamma-glutamyl-gamma-aminobutyrate hydrolase family protein</fullName>
    </submittedName>
</protein>
<gene>
    <name evidence="1" type="ORF">FXF47_02875</name>
</gene>